<feature type="domain" description="Response regulatory" evidence="3">
    <location>
        <begin position="1"/>
        <end position="117"/>
    </location>
</feature>
<dbReference type="PANTHER" id="PTHR44591">
    <property type="entry name" value="STRESS RESPONSE REGULATOR PROTEIN 1"/>
    <property type="match status" value="1"/>
</dbReference>
<dbReference type="PROSITE" id="PS50110">
    <property type="entry name" value="RESPONSE_REGULATORY"/>
    <property type="match status" value="1"/>
</dbReference>
<evidence type="ECO:0000313" key="5">
    <source>
        <dbReference type="Proteomes" id="UP000179334"/>
    </source>
</evidence>
<feature type="modified residue" description="4-aspartylphosphate" evidence="2">
    <location>
        <position position="52"/>
    </location>
</feature>
<dbReference type="InterPro" id="IPR011006">
    <property type="entry name" value="CheY-like_superfamily"/>
</dbReference>
<dbReference type="SUPFAM" id="SSF52172">
    <property type="entry name" value="CheY-like"/>
    <property type="match status" value="1"/>
</dbReference>
<keyword evidence="1 2" id="KW-0597">Phosphoprotein</keyword>
<dbReference type="PANTHER" id="PTHR44591:SF3">
    <property type="entry name" value="RESPONSE REGULATORY DOMAIN-CONTAINING PROTEIN"/>
    <property type="match status" value="1"/>
</dbReference>
<dbReference type="InterPro" id="IPR001789">
    <property type="entry name" value="Sig_transdc_resp-reg_receiver"/>
</dbReference>
<dbReference type="InterPro" id="IPR050595">
    <property type="entry name" value="Bact_response_regulator"/>
</dbReference>
<comment type="caution">
    <text evidence="4">The sequence shown here is derived from an EMBL/GenBank/DDBJ whole genome shotgun (WGS) entry which is preliminary data.</text>
</comment>
<gene>
    <name evidence="4" type="ORF">A2V91_01930</name>
</gene>
<dbReference type="GO" id="GO:0000160">
    <property type="term" value="P:phosphorelay signal transduction system"/>
    <property type="evidence" value="ECO:0007669"/>
    <property type="project" value="InterPro"/>
</dbReference>
<evidence type="ECO:0000259" key="3">
    <source>
        <dbReference type="PROSITE" id="PS50110"/>
    </source>
</evidence>
<dbReference type="AlphaFoldDB" id="A0A1F6SZR7"/>
<evidence type="ECO:0000313" key="4">
    <source>
        <dbReference type="EMBL" id="OGI38421.1"/>
    </source>
</evidence>
<organism evidence="4 5">
    <name type="scientific">Candidatus Muproteobacteria bacterium RBG_16_64_10</name>
    <dbReference type="NCBI Taxonomy" id="1817757"/>
    <lineage>
        <taxon>Bacteria</taxon>
        <taxon>Pseudomonadati</taxon>
        <taxon>Pseudomonadota</taxon>
        <taxon>Candidatus Muproteobacteria</taxon>
    </lineage>
</organism>
<dbReference type="Proteomes" id="UP000179334">
    <property type="component" value="Unassembled WGS sequence"/>
</dbReference>
<proteinExistence type="predicted"/>
<name>A0A1F6SZR7_9PROT</name>
<accession>A0A1F6SZR7</accession>
<sequence>MIVDDSMVIRNRIERLCADGRLPHLSVVGRAADGVQAVEVARRERPDLVTMDLTMPHMDGEECIEALAGLLPETRILVVSALSDKLTALRAIGKGAHGFLHKPFNDDQLVEAMLELMP</sequence>
<dbReference type="SMART" id="SM00448">
    <property type="entry name" value="REC"/>
    <property type="match status" value="1"/>
</dbReference>
<evidence type="ECO:0000256" key="2">
    <source>
        <dbReference type="PROSITE-ProRule" id="PRU00169"/>
    </source>
</evidence>
<protein>
    <submittedName>
        <fullName evidence="4">Response regulator receiver protein</fullName>
    </submittedName>
</protein>
<dbReference type="Gene3D" id="3.40.50.2300">
    <property type="match status" value="1"/>
</dbReference>
<reference evidence="4 5" key="1">
    <citation type="journal article" date="2016" name="Nat. Commun.">
        <title>Thousands of microbial genomes shed light on interconnected biogeochemical processes in an aquifer system.</title>
        <authorList>
            <person name="Anantharaman K."/>
            <person name="Brown C.T."/>
            <person name="Hug L.A."/>
            <person name="Sharon I."/>
            <person name="Castelle C.J."/>
            <person name="Probst A.J."/>
            <person name="Thomas B.C."/>
            <person name="Singh A."/>
            <person name="Wilkins M.J."/>
            <person name="Karaoz U."/>
            <person name="Brodie E.L."/>
            <person name="Williams K.H."/>
            <person name="Hubbard S.S."/>
            <person name="Banfield J.F."/>
        </authorList>
    </citation>
    <scope>NUCLEOTIDE SEQUENCE [LARGE SCALE GENOMIC DNA]</scope>
</reference>
<dbReference type="Pfam" id="PF00072">
    <property type="entry name" value="Response_reg"/>
    <property type="match status" value="1"/>
</dbReference>
<dbReference type="EMBL" id="MFSR01000075">
    <property type="protein sequence ID" value="OGI38421.1"/>
    <property type="molecule type" value="Genomic_DNA"/>
</dbReference>
<evidence type="ECO:0000256" key="1">
    <source>
        <dbReference type="ARBA" id="ARBA00022553"/>
    </source>
</evidence>